<evidence type="ECO:0000313" key="5">
    <source>
        <dbReference type="Proteomes" id="UP000187406"/>
    </source>
</evidence>
<evidence type="ECO:0000256" key="2">
    <source>
        <dbReference type="ARBA" id="ARBA00022737"/>
    </source>
</evidence>
<dbReference type="FunCoup" id="A0A1Q3DGU2">
    <property type="interactions" value="2000"/>
</dbReference>
<reference evidence="5" key="1">
    <citation type="submission" date="2016-04" db="EMBL/GenBank/DDBJ databases">
        <title>Cephalotus genome sequencing.</title>
        <authorList>
            <person name="Fukushima K."/>
            <person name="Hasebe M."/>
            <person name="Fang X."/>
        </authorList>
    </citation>
    <scope>NUCLEOTIDE SEQUENCE [LARGE SCALE GENOMIC DNA]</scope>
    <source>
        <strain evidence="5">cv. St1</strain>
    </source>
</reference>
<dbReference type="EMBL" id="BDDD01007782">
    <property type="protein sequence ID" value="GAV91649.1"/>
    <property type="molecule type" value="Genomic_DNA"/>
</dbReference>
<dbReference type="PANTHER" id="PTHR47874:SF1">
    <property type="entry name" value="OS05G0407900 PROTEIN"/>
    <property type="match status" value="1"/>
</dbReference>
<dbReference type="Pfam" id="PF13041">
    <property type="entry name" value="PPR_2"/>
    <property type="match status" value="2"/>
</dbReference>
<proteinExistence type="inferred from homology"/>
<dbReference type="InterPro" id="IPR002885">
    <property type="entry name" value="PPR_rpt"/>
</dbReference>
<dbReference type="GO" id="GO:0003729">
    <property type="term" value="F:mRNA binding"/>
    <property type="evidence" value="ECO:0007669"/>
    <property type="project" value="InterPro"/>
</dbReference>
<dbReference type="InterPro" id="IPR011990">
    <property type="entry name" value="TPR-like_helical_dom_sf"/>
</dbReference>
<organism evidence="4 5">
    <name type="scientific">Cephalotus follicularis</name>
    <name type="common">Albany pitcher plant</name>
    <dbReference type="NCBI Taxonomy" id="3775"/>
    <lineage>
        <taxon>Eukaryota</taxon>
        <taxon>Viridiplantae</taxon>
        <taxon>Streptophyta</taxon>
        <taxon>Embryophyta</taxon>
        <taxon>Tracheophyta</taxon>
        <taxon>Spermatophyta</taxon>
        <taxon>Magnoliopsida</taxon>
        <taxon>eudicotyledons</taxon>
        <taxon>Gunneridae</taxon>
        <taxon>Pentapetalae</taxon>
        <taxon>rosids</taxon>
        <taxon>fabids</taxon>
        <taxon>Oxalidales</taxon>
        <taxon>Cephalotaceae</taxon>
        <taxon>Cephalotus</taxon>
    </lineage>
</organism>
<keyword evidence="2" id="KW-0677">Repeat</keyword>
<comment type="similarity">
    <text evidence="1">Belongs to the PPR family. P subfamily.</text>
</comment>
<dbReference type="OrthoDB" id="185373at2759"/>
<keyword evidence="5" id="KW-1185">Reference proteome</keyword>
<evidence type="ECO:0000313" key="4">
    <source>
        <dbReference type="EMBL" id="GAV91649.1"/>
    </source>
</evidence>
<name>A0A1Q3DGU2_CEPFO</name>
<dbReference type="InParanoid" id="A0A1Q3DGU2"/>
<dbReference type="Proteomes" id="UP000187406">
    <property type="component" value="Unassembled WGS sequence"/>
</dbReference>
<dbReference type="PROSITE" id="PS51375">
    <property type="entry name" value="PPR"/>
    <property type="match status" value="1"/>
</dbReference>
<dbReference type="Gene3D" id="1.25.40.10">
    <property type="entry name" value="Tetratricopeptide repeat domain"/>
    <property type="match status" value="3"/>
</dbReference>
<comment type="caution">
    <text evidence="4">The sequence shown here is derived from an EMBL/GenBank/DDBJ whole genome shotgun (WGS) entry which is preliminary data.</text>
</comment>
<sequence length="511" mass="58756">MKRLWRISDATQSELLHVHKLRPTVTVPFTSTLAKLINYRFTTSQHPTTTTSTSSAFPTTIVGLFSGRFAVVNSKETDDLNKKVLLLKDILLQNLEDLDGVSRILEEEGDFLLRTYEDGSALVQLLKHLGPHRHLALEVFNWRRNKAEFGVPMTAEEYAKGIKLAGSVKKVDLAVELFAEATNKRLKTTSTYNALMGAYMYNGLPDKCQTLFRDFKRELHCRPSIVTFNILISVFGRLMLVNHMETAFRDIQDLNLSPNVGTYNNLIAGYVTAWMWDSMENSFNMMKAGRLDPDIDTYLLMLRGYAHSGNLAKMEETYKVVKHHVNDRQIPMIRTMICAYCRSSVTDRVHKIEALIRLIPETDYRPWLNTLLIKLYAQEDWLEAMENSINEAFEHKTSVVTVGIMRAIVASYFRFKAIDRLSKFVKRAECAGWRICRSLYHCKMVMYASERQLGEMENVLNELESVNFDWTKKTFLILYKAYSTCGKKHKVEQVIGLMCNRGYGIPWDSPS</sequence>
<gene>
    <name evidence="4" type="ORF">CFOL_v3_35039</name>
</gene>
<dbReference type="InterPro" id="IPR044179">
    <property type="entry name" value="PPR5-like"/>
</dbReference>
<dbReference type="PANTHER" id="PTHR47874">
    <property type="entry name" value="EXPRESSED PROTEIN"/>
    <property type="match status" value="1"/>
</dbReference>
<feature type="repeat" description="PPR" evidence="3">
    <location>
        <begin position="259"/>
        <end position="293"/>
    </location>
</feature>
<dbReference type="AlphaFoldDB" id="A0A1Q3DGU2"/>
<accession>A0A1Q3DGU2</accession>
<evidence type="ECO:0000256" key="3">
    <source>
        <dbReference type="PROSITE-ProRule" id="PRU00708"/>
    </source>
</evidence>
<protein>
    <submittedName>
        <fullName evidence="4">PPR_2 domain-containing protein</fullName>
    </submittedName>
</protein>
<dbReference type="NCBIfam" id="TIGR00756">
    <property type="entry name" value="PPR"/>
    <property type="match status" value="1"/>
</dbReference>
<evidence type="ECO:0000256" key="1">
    <source>
        <dbReference type="ARBA" id="ARBA00007626"/>
    </source>
</evidence>